<feature type="region of interest" description="Disordered" evidence="1">
    <location>
        <begin position="129"/>
        <end position="168"/>
    </location>
</feature>
<feature type="transmembrane region" description="Helical" evidence="2">
    <location>
        <begin position="60"/>
        <end position="81"/>
    </location>
</feature>
<evidence type="ECO:0000256" key="1">
    <source>
        <dbReference type="SAM" id="MobiDB-lite"/>
    </source>
</evidence>
<organism evidence="3 4">
    <name type="scientific">Asanoa ishikariensis</name>
    <dbReference type="NCBI Taxonomy" id="137265"/>
    <lineage>
        <taxon>Bacteria</taxon>
        <taxon>Bacillati</taxon>
        <taxon>Actinomycetota</taxon>
        <taxon>Actinomycetes</taxon>
        <taxon>Micromonosporales</taxon>
        <taxon>Micromonosporaceae</taxon>
        <taxon>Asanoa</taxon>
    </lineage>
</organism>
<proteinExistence type="predicted"/>
<dbReference type="AlphaFoldDB" id="A0A1H3NZQ9"/>
<feature type="compositionally biased region" description="Basic and acidic residues" evidence="1">
    <location>
        <begin position="148"/>
        <end position="161"/>
    </location>
</feature>
<evidence type="ECO:0000313" key="3">
    <source>
        <dbReference type="EMBL" id="SDY94288.1"/>
    </source>
</evidence>
<sequence length="168" mass="17280">MGIARADQAAILGAIIAVFFTLDNNEGRWSGTDALVGVAAGLILLGFAHLPSRPWTVRGAAQAAVIAVVGSLCLFLVVSPIGQTPSLPFVVGVGFPSILAALAGGDRWSLARKAVDKINHYLGVLTRPPASSTDPLAAAQLEPSDDTATTHRVEQRTDSEGGRAGSRG</sequence>
<keyword evidence="2" id="KW-0472">Membrane</keyword>
<dbReference type="STRING" id="137265.SAMN05421684_2464"/>
<evidence type="ECO:0000256" key="2">
    <source>
        <dbReference type="SAM" id="Phobius"/>
    </source>
</evidence>
<feature type="transmembrane region" description="Helical" evidence="2">
    <location>
        <begin position="87"/>
        <end position="105"/>
    </location>
</feature>
<feature type="transmembrane region" description="Helical" evidence="2">
    <location>
        <begin position="29"/>
        <end position="48"/>
    </location>
</feature>
<name>A0A1H3NZQ9_9ACTN</name>
<evidence type="ECO:0000313" key="4">
    <source>
        <dbReference type="Proteomes" id="UP000199632"/>
    </source>
</evidence>
<dbReference type="Proteomes" id="UP000199632">
    <property type="component" value="Unassembled WGS sequence"/>
</dbReference>
<reference evidence="4" key="1">
    <citation type="submission" date="2016-10" db="EMBL/GenBank/DDBJ databases">
        <authorList>
            <person name="Varghese N."/>
            <person name="Submissions S."/>
        </authorList>
    </citation>
    <scope>NUCLEOTIDE SEQUENCE [LARGE SCALE GENOMIC DNA]</scope>
    <source>
        <strain evidence="4">DSM 44718</strain>
    </source>
</reference>
<gene>
    <name evidence="3" type="ORF">SAMN05421684_2464</name>
</gene>
<keyword evidence="4" id="KW-1185">Reference proteome</keyword>
<keyword evidence="2" id="KW-0812">Transmembrane</keyword>
<dbReference type="RefSeq" id="WP_090790246.1">
    <property type="nucleotide sequence ID" value="NZ_BOND01000025.1"/>
</dbReference>
<accession>A0A1H3NZQ9</accession>
<keyword evidence="2" id="KW-1133">Transmembrane helix</keyword>
<dbReference type="EMBL" id="FNQB01000001">
    <property type="protein sequence ID" value="SDY94288.1"/>
    <property type="molecule type" value="Genomic_DNA"/>
</dbReference>
<protein>
    <submittedName>
        <fullName evidence="3">Uncharacterized protein</fullName>
    </submittedName>
</protein>